<accession>A0A645F2F7</accession>
<reference evidence="1" key="1">
    <citation type="submission" date="2019-08" db="EMBL/GenBank/DDBJ databases">
        <authorList>
            <person name="Kucharzyk K."/>
            <person name="Murdoch R.W."/>
            <person name="Higgins S."/>
            <person name="Loffler F."/>
        </authorList>
    </citation>
    <scope>NUCLEOTIDE SEQUENCE</scope>
</reference>
<organism evidence="1">
    <name type="scientific">bioreactor metagenome</name>
    <dbReference type="NCBI Taxonomy" id="1076179"/>
    <lineage>
        <taxon>unclassified sequences</taxon>
        <taxon>metagenomes</taxon>
        <taxon>ecological metagenomes</taxon>
    </lineage>
</organism>
<protein>
    <submittedName>
        <fullName evidence="1">Uncharacterized protein</fullName>
    </submittedName>
</protein>
<gene>
    <name evidence="1" type="ORF">SDC9_154080</name>
</gene>
<proteinExistence type="predicted"/>
<name>A0A645F2F7_9ZZZZ</name>
<dbReference type="EMBL" id="VSSQ01052766">
    <property type="protein sequence ID" value="MPN06823.1"/>
    <property type="molecule type" value="Genomic_DNA"/>
</dbReference>
<dbReference type="AlphaFoldDB" id="A0A645F2F7"/>
<sequence length="85" mass="9912">MGISLIFQCIVPVPEILNGEVLVFFHPFLIFNNQIDQIGNKNGRNKKHQIFDKLNNRILICRQSTLEPNSQQLRQDSTQNTYKNK</sequence>
<evidence type="ECO:0000313" key="1">
    <source>
        <dbReference type="EMBL" id="MPN06823.1"/>
    </source>
</evidence>
<comment type="caution">
    <text evidence="1">The sequence shown here is derived from an EMBL/GenBank/DDBJ whole genome shotgun (WGS) entry which is preliminary data.</text>
</comment>